<name>A0AA36MIJ4_CYLNA</name>
<feature type="region of interest" description="Disordered" evidence="1">
    <location>
        <begin position="1"/>
        <end position="21"/>
    </location>
</feature>
<protein>
    <submittedName>
        <fullName evidence="2">Uncharacterized protein</fullName>
    </submittedName>
</protein>
<dbReference type="Proteomes" id="UP001176961">
    <property type="component" value="Unassembled WGS sequence"/>
</dbReference>
<accession>A0AA36MIJ4</accession>
<comment type="caution">
    <text evidence="2">The sequence shown here is derived from an EMBL/GenBank/DDBJ whole genome shotgun (WGS) entry which is preliminary data.</text>
</comment>
<gene>
    <name evidence="2" type="ORF">CYNAS_LOCUS22666</name>
</gene>
<organism evidence="2 3">
    <name type="scientific">Cylicocyclus nassatus</name>
    <name type="common">Nematode worm</name>
    <dbReference type="NCBI Taxonomy" id="53992"/>
    <lineage>
        <taxon>Eukaryota</taxon>
        <taxon>Metazoa</taxon>
        <taxon>Ecdysozoa</taxon>
        <taxon>Nematoda</taxon>
        <taxon>Chromadorea</taxon>
        <taxon>Rhabditida</taxon>
        <taxon>Rhabditina</taxon>
        <taxon>Rhabditomorpha</taxon>
        <taxon>Strongyloidea</taxon>
        <taxon>Strongylidae</taxon>
        <taxon>Cylicocyclus</taxon>
    </lineage>
</organism>
<evidence type="ECO:0000313" key="2">
    <source>
        <dbReference type="EMBL" id="CAJ0610683.1"/>
    </source>
</evidence>
<proteinExistence type="predicted"/>
<reference evidence="2" key="1">
    <citation type="submission" date="2023-07" db="EMBL/GenBank/DDBJ databases">
        <authorList>
            <consortium name="CYATHOMIX"/>
        </authorList>
    </citation>
    <scope>NUCLEOTIDE SEQUENCE</scope>
    <source>
        <strain evidence="2">N/A</strain>
    </source>
</reference>
<sequence>MIDQTGDAVRGHGSPARTPEIDIQQELIRQAGANRQRAIDVDGGLLYPVGGERRPRTVPVCIVPGVQTTLTGVVPEGSSDLTNGGGRRGIGRGRDLAVGIGGHIAVGIAATIRVVIPHGWVCAGQKICLIRHDRRVPGFKRDLDCRSLLGSRKGAREVVVHLVDVEQSAVIAPERRIRLFDEQGILQVFVSEPLIPDQAVRSERKNVKLERTLRGTPI</sequence>
<evidence type="ECO:0000256" key="1">
    <source>
        <dbReference type="SAM" id="MobiDB-lite"/>
    </source>
</evidence>
<dbReference type="AlphaFoldDB" id="A0AA36MIJ4"/>
<evidence type="ECO:0000313" key="3">
    <source>
        <dbReference type="Proteomes" id="UP001176961"/>
    </source>
</evidence>
<keyword evidence="3" id="KW-1185">Reference proteome</keyword>
<dbReference type="EMBL" id="CATQJL010000354">
    <property type="protein sequence ID" value="CAJ0610683.1"/>
    <property type="molecule type" value="Genomic_DNA"/>
</dbReference>